<dbReference type="Gene3D" id="3.90.1210.10">
    <property type="entry name" value="Antifreeze-like/N-acetylneuraminic acid synthase C-terminal domain"/>
    <property type="match status" value="1"/>
</dbReference>
<dbReference type="InterPro" id="IPR013785">
    <property type="entry name" value="Aldolase_TIM"/>
</dbReference>
<feature type="domain" description="AFP-like" evidence="1">
    <location>
        <begin position="279"/>
        <end position="331"/>
    </location>
</feature>
<evidence type="ECO:0000313" key="2">
    <source>
        <dbReference type="EMBL" id="ENH98113.1"/>
    </source>
</evidence>
<dbReference type="EMBL" id="APML01000006">
    <property type="protein sequence ID" value="ENH98113.1"/>
    <property type="molecule type" value="Genomic_DNA"/>
</dbReference>
<name>N4WCW8_9BACI</name>
<dbReference type="InterPro" id="IPR036732">
    <property type="entry name" value="AFP_Neu5c_C_sf"/>
</dbReference>
<dbReference type="PANTHER" id="PTHR42966">
    <property type="entry name" value="N-ACETYLNEURAMINATE SYNTHASE"/>
    <property type="match status" value="1"/>
</dbReference>
<proteinExistence type="predicted"/>
<dbReference type="SUPFAM" id="SSF51269">
    <property type="entry name" value="AFP III-like domain"/>
    <property type="match status" value="1"/>
</dbReference>
<dbReference type="InterPro" id="IPR013132">
    <property type="entry name" value="PseI/NeuA/B-like_N"/>
</dbReference>
<dbReference type="Gene3D" id="3.20.20.70">
    <property type="entry name" value="Aldolase class I"/>
    <property type="match status" value="1"/>
</dbReference>
<organism evidence="2 3">
    <name type="scientific">Gracilibacillus halophilus YIM-C55.5</name>
    <dbReference type="NCBI Taxonomy" id="1308866"/>
    <lineage>
        <taxon>Bacteria</taxon>
        <taxon>Bacillati</taxon>
        <taxon>Bacillota</taxon>
        <taxon>Bacilli</taxon>
        <taxon>Bacillales</taxon>
        <taxon>Bacillaceae</taxon>
        <taxon>Gracilibacillus</taxon>
    </lineage>
</organism>
<dbReference type="SUPFAM" id="SSF51569">
    <property type="entry name" value="Aldolase"/>
    <property type="match status" value="1"/>
</dbReference>
<dbReference type="OrthoDB" id="9814210at2"/>
<dbReference type="PROSITE" id="PS50844">
    <property type="entry name" value="AFP_LIKE"/>
    <property type="match status" value="1"/>
</dbReference>
<dbReference type="InterPro" id="IPR013974">
    <property type="entry name" value="SAF"/>
</dbReference>
<accession>N4WCW8</accession>
<dbReference type="InterPro" id="IPR057736">
    <property type="entry name" value="SAF_PseI/NeuA/NeuB"/>
</dbReference>
<dbReference type="Pfam" id="PF08666">
    <property type="entry name" value="SAF"/>
    <property type="match status" value="1"/>
</dbReference>
<dbReference type="eggNOG" id="COG2089">
    <property type="taxonomic scope" value="Bacteria"/>
</dbReference>
<keyword evidence="3" id="KW-1185">Reference proteome</keyword>
<dbReference type="InterPro" id="IPR020007">
    <property type="entry name" value="NeuB/NeuA"/>
</dbReference>
<comment type="caution">
    <text evidence="2">The sequence shown here is derived from an EMBL/GenBank/DDBJ whole genome shotgun (WGS) entry which is preliminary data.</text>
</comment>
<dbReference type="PATRIC" id="fig|1308866.3.peg.420"/>
<dbReference type="InterPro" id="IPR006190">
    <property type="entry name" value="SAF_AFP_Neu5Ac"/>
</dbReference>
<dbReference type="CDD" id="cd11615">
    <property type="entry name" value="SAF_NeuB_like"/>
    <property type="match status" value="1"/>
</dbReference>
<dbReference type="GO" id="GO:0047444">
    <property type="term" value="F:N-acylneuraminate-9-phosphate synthase activity"/>
    <property type="evidence" value="ECO:0007669"/>
    <property type="project" value="TreeGrafter"/>
</dbReference>
<dbReference type="PANTHER" id="PTHR42966:SF1">
    <property type="entry name" value="SIALIC ACID SYNTHASE"/>
    <property type="match status" value="1"/>
</dbReference>
<sequence>MSVFIIAEAGVNHNGSLELAKKLVDAACYAGADCIKFQTFIAKNTVAKEAKKASYQEQSDNLDESQLEMLQKLELSFDEFKNLKLYCDKKNITFLSTGFDIESLHFLNDLEMPLWKIPSGEITNYPYLVQIANFNKPIILSTGMATQKEVEDAVNVLKENKVNKLTILHCTTEYPTPMNEVNLLAMRDLKNNFNLEVGYSDHTMGIEVPTAAVALGASVIEKHFTLDRLMEGPDHKASLEPKELRKMVQNIRNIEKALGTGVKEPTLSELSNKEVARKSIVAKTEILEGELFTEDNITVKRPGYGISPMKWKEVIGKVSKKNFKEDELIEI</sequence>
<evidence type="ECO:0000259" key="1">
    <source>
        <dbReference type="PROSITE" id="PS50844"/>
    </source>
</evidence>
<dbReference type="GO" id="GO:0016051">
    <property type="term" value="P:carbohydrate biosynthetic process"/>
    <property type="evidence" value="ECO:0007669"/>
    <property type="project" value="InterPro"/>
</dbReference>
<dbReference type="InterPro" id="IPR051690">
    <property type="entry name" value="PseI-like"/>
</dbReference>
<dbReference type="RefSeq" id="WP_003463666.1">
    <property type="nucleotide sequence ID" value="NZ_APML01000006.1"/>
</dbReference>
<dbReference type="AlphaFoldDB" id="N4WCW8"/>
<gene>
    <name evidence="2" type="ORF">J416_02074</name>
</gene>
<reference evidence="2 3" key="1">
    <citation type="submission" date="2013-03" db="EMBL/GenBank/DDBJ databases">
        <title>Draft genome sequence of Gracibacillus halophilus YIM-C55.5, a moderately halophilic and thermophilic organism from the Xiaochaidamu salt lake.</title>
        <authorList>
            <person name="Sugumar T."/>
            <person name="Polireddy D.R."/>
            <person name="Antony A."/>
            <person name="Madhava Y.R."/>
            <person name="Sivakumar N."/>
        </authorList>
    </citation>
    <scope>NUCLEOTIDE SEQUENCE [LARGE SCALE GENOMIC DNA]</scope>
    <source>
        <strain evidence="2 3">YIM-C55.5</strain>
    </source>
</reference>
<protein>
    <submittedName>
        <fullName evidence="2">N-acetylneuraminate synthase</fullName>
    </submittedName>
</protein>
<dbReference type="STRING" id="1308866.J416_02074"/>
<dbReference type="Proteomes" id="UP000012283">
    <property type="component" value="Unassembled WGS sequence"/>
</dbReference>
<dbReference type="NCBIfam" id="TIGR03569">
    <property type="entry name" value="NeuB_NnaB"/>
    <property type="match status" value="1"/>
</dbReference>
<dbReference type="Pfam" id="PF03102">
    <property type="entry name" value="NeuB"/>
    <property type="match status" value="1"/>
</dbReference>
<evidence type="ECO:0000313" key="3">
    <source>
        <dbReference type="Proteomes" id="UP000012283"/>
    </source>
</evidence>